<gene>
    <name evidence="2" type="ORF">OFY01_14520</name>
</gene>
<evidence type="ECO:0008006" key="4">
    <source>
        <dbReference type="Google" id="ProtNLM"/>
    </source>
</evidence>
<keyword evidence="3" id="KW-1185">Reference proteome</keyword>
<sequence>MTTRPFGARRYRPALPVGLALLLGMAATACDTGTGAAEPSPSKTTGIAKPDFGATTGNAYFDYAGKTSYTDGPGDLLGPHYSLRIDSIALTDHLTKLQAMRFVDTGSWKPPEYDTLKPAAGHRFLLIHAVGPKHNPALPDYKQNNAPPKKVKGSVRVGDTVVPLPDDLRRLALSKDSAGSATMLLSIPAKGTPLLQVKDAGRTQSLDLANGRRGTDAISAFYPVRSGKDCSTGALRQYPRTSTTLELSCDSLSLQPYAEDGGWAPKGKAWLTLSGTTMTAMQDIGGHPVPFGADLDVPKSFSLDIGNGTRVTAKGDALTGRPVAPGTNGLPGVAASTGPYGIRFPVPTDFRTGTLHFSPHGTFTLDGKHTAWSPSKSPEALRLTVK</sequence>
<feature type="chain" id="PRO_5047136891" description="Lipoprotein" evidence="1">
    <location>
        <begin position="30"/>
        <end position="386"/>
    </location>
</feature>
<evidence type="ECO:0000256" key="1">
    <source>
        <dbReference type="SAM" id="SignalP"/>
    </source>
</evidence>
<feature type="signal peptide" evidence="1">
    <location>
        <begin position="1"/>
        <end position="29"/>
    </location>
</feature>
<protein>
    <recommendedName>
        <fullName evidence="4">Lipoprotein</fullName>
    </recommendedName>
</protein>
<evidence type="ECO:0000313" key="3">
    <source>
        <dbReference type="Proteomes" id="UP001163064"/>
    </source>
</evidence>
<reference evidence="2" key="1">
    <citation type="submission" date="2022-10" db="EMBL/GenBank/DDBJ databases">
        <title>Streptomyces beihaiensis sp. nov., a chitin degrading actinobacterium, isolated from shrimp pond soil.</title>
        <authorList>
            <person name="Xie J."/>
            <person name="Shen N."/>
        </authorList>
    </citation>
    <scope>NUCLEOTIDE SEQUENCE</scope>
    <source>
        <strain evidence="2">GXMU-J5</strain>
    </source>
</reference>
<proteinExistence type="predicted"/>
<evidence type="ECO:0000313" key="2">
    <source>
        <dbReference type="EMBL" id="MCX3060951.1"/>
    </source>
</evidence>
<keyword evidence="1" id="KW-0732">Signal</keyword>
<comment type="caution">
    <text evidence="2">The sequence shown here is derived from an EMBL/GenBank/DDBJ whole genome shotgun (WGS) entry which is preliminary data.</text>
</comment>
<name>A0ABT3TV83_9ACTN</name>
<dbReference type="PROSITE" id="PS51257">
    <property type="entry name" value="PROKAR_LIPOPROTEIN"/>
    <property type="match status" value="1"/>
</dbReference>
<dbReference type="RefSeq" id="WP_266599946.1">
    <property type="nucleotide sequence ID" value="NZ_JAPHNL010000139.1"/>
</dbReference>
<accession>A0ABT3TV83</accession>
<dbReference type="Proteomes" id="UP001163064">
    <property type="component" value="Unassembled WGS sequence"/>
</dbReference>
<dbReference type="EMBL" id="JAPHNL010000139">
    <property type="protein sequence ID" value="MCX3060951.1"/>
    <property type="molecule type" value="Genomic_DNA"/>
</dbReference>
<organism evidence="2 3">
    <name type="scientific">Streptomyces beihaiensis</name>
    <dbReference type="NCBI Taxonomy" id="2984495"/>
    <lineage>
        <taxon>Bacteria</taxon>
        <taxon>Bacillati</taxon>
        <taxon>Actinomycetota</taxon>
        <taxon>Actinomycetes</taxon>
        <taxon>Kitasatosporales</taxon>
        <taxon>Streptomycetaceae</taxon>
        <taxon>Streptomyces</taxon>
    </lineage>
</organism>